<name>A0A183E347_9BILA</name>
<sequence>LIATTCCPQYTIRLDVQRFYLSRSQKRVLRRMNDFLLKDIRPKERPEKTEDAIKKKDLLTDDTQCTRRGFTDFLTDSPLFSDEGSAENKSVALGTYHQQYYLDGQLIAVGVVDILPRCLSSKYLFHDPQYKFLMLGTYTALSGCFMFAEEFVSQTSNRAFSIFFLINHKFCPQIFVHFREIAFVRELMKERPELHYYYMGYYIHSCAKMRYKGRFHPSDLSVILYGNLLKKRGFTEKETYMDDYAHIVGPLAQDILLYRVPK</sequence>
<evidence type="ECO:0000259" key="6">
    <source>
        <dbReference type="Pfam" id="PF04376"/>
    </source>
</evidence>
<comment type="similarity">
    <text evidence="1">Belongs to the R-transferase family.</text>
</comment>
<evidence type="ECO:0000256" key="5">
    <source>
        <dbReference type="ARBA" id="ARBA00023315"/>
    </source>
</evidence>
<evidence type="ECO:0000313" key="8">
    <source>
        <dbReference type="WBParaSite" id="GPUH_0001540901-mRNA-1"/>
    </source>
</evidence>
<dbReference type="GO" id="GO:0005737">
    <property type="term" value="C:cytoplasm"/>
    <property type="evidence" value="ECO:0007669"/>
    <property type="project" value="TreeGrafter"/>
</dbReference>
<dbReference type="WBParaSite" id="GPUH_0001540901-mRNA-1">
    <property type="protein sequence ID" value="GPUH_0001540901-mRNA-1"/>
    <property type="gene ID" value="GPUH_0001540901"/>
</dbReference>
<keyword evidence="4" id="KW-0833">Ubl conjugation pathway</keyword>
<reference evidence="8" key="1">
    <citation type="submission" date="2016-06" db="UniProtKB">
        <authorList>
            <consortium name="WormBaseParasite"/>
        </authorList>
    </citation>
    <scope>IDENTIFICATION</scope>
</reference>
<evidence type="ECO:0000256" key="4">
    <source>
        <dbReference type="ARBA" id="ARBA00022786"/>
    </source>
</evidence>
<dbReference type="PANTHER" id="PTHR21367">
    <property type="entry name" value="ARGININE-TRNA-PROTEIN TRANSFERASE 1"/>
    <property type="match status" value="1"/>
</dbReference>
<dbReference type="Pfam" id="PF04377">
    <property type="entry name" value="ATE_C"/>
    <property type="match status" value="2"/>
</dbReference>
<dbReference type="InterPro" id="IPR007472">
    <property type="entry name" value="N-end_Aminoacyl_Trfase_C"/>
</dbReference>
<proteinExistence type="inferred from homology"/>
<dbReference type="InterPro" id="IPR030700">
    <property type="entry name" value="N-end_Aminoacyl_Trfase"/>
</dbReference>
<evidence type="ECO:0000259" key="7">
    <source>
        <dbReference type="Pfam" id="PF04377"/>
    </source>
</evidence>
<accession>A0A183E347</accession>
<keyword evidence="5" id="KW-0012">Acyltransferase</keyword>
<feature type="domain" description="N-end rule aminoacyl transferase C-terminal" evidence="7">
    <location>
        <begin position="62"/>
        <end position="145"/>
    </location>
</feature>
<evidence type="ECO:0000256" key="1">
    <source>
        <dbReference type="ARBA" id="ARBA00009991"/>
    </source>
</evidence>
<protein>
    <recommendedName>
        <fullName evidence="2">arginyltransferase</fullName>
        <ecNumber evidence="2">2.3.2.8</ecNumber>
    </recommendedName>
</protein>
<keyword evidence="3" id="KW-0808">Transferase</keyword>
<dbReference type="GO" id="GO:0004057">
    <property type="term" value="F:arginyl-tRNA--protein transferase activity"/>
    <property type="evidence" value="ECO:0007669"/>
    <property type="project" value="InterPro"/>
</dbReference>
<feature type="domain" description="N-end aminoacyl transferase N-terminal" evidence="6">
    <location>
        <begin position="4"/>
        <end position="27"/>
    </location>
</feature>
<feature type="domain" description="N-end rule aminoacyl transferase C-terminal" evidence="7">
    <location>
        <begin position="174"/>
        <end position="220"/>
    </location>
</feature>
<evidence type="ECO:0000256" key="2">
    <source>
        <dbReference type="ARBA" id="ARBA00012025"/>
    </source>
</evidence>
<dbReference type="PANTHER" id="PTHR21367:SF1">
    <property type="entry name" value="ARGINYL-TRNA--PROTEIN TRANSFERASE 1"/>
    <property type="match status" value="1"/>
</dbReference>
<dbReference type="InterPro" id="IPR017137">
    <property type="entry name" value="Arg-tRNA-P_Trfase_1_euk"/>
</dbReference>
<evidence type="ECO:0000256" key="3">
    <source>
        <dbReference type="ARBA" id="ARBA00022679"/>
    </source>
</evidence>
<organism evidence="8">
    <name type="scientific">Gongylonema pulchrum</name>
    <dbReference type="NCBI Taxonomy" id="637853"/>
    <lineage>
        <taxon>Eukaryota</taxon>
        <taxon>Metazoa</taxon>
        <taxon>Ecdysozoa</taxon>
        <taxon>Nematoda</taxon>
        <taxon>Chromadorea</taxon>
        <taxon>Rhabditida</taxon>
        <taxon>Spirurina</taxon>
        <taxon>Spiruromorpha</taxon>
        <taxon>Spiruroidea</taxon>
        <taxon>Gongylonematidae</taxon>
        <taxon>Gongylonema</taxon>
    </lineage>
</organism>
<dbReference type="AlphaFoldDB" id="A0A183E347"/>
<dbReference type="EC" id="2.3.2.8" evidence="2"/>
<dbReference type="InterPro" id="IPR007471">
    <property type="entry name" value="N-end_Aminoacyl_Trfase_N"/>
</dbReference>
<dbReference type="PIRSF" id="PIRSF037207">
    <property type="entry name" value="ATE1_euk"/>
    <property type="match status" value="1"/>
</dbReference>
<dbReference type="Pfam" id="PF04376">
    <property type="entry name" value="ATE_N"/>
    <property type="match status" value="1"/>
</dbReference>